<dbReference type="EMBL" id="AP004303">
    <property type="protein sequence ID" value="BAC21450.1"/>
    <property type="molecule type" value="Genomic_DNA"/>
</dbReference>
<feature type="region of interest" description="Disordered" evidence="1">
    <location>
        <begin position="36"/>
        <end position="62"/>
    </location>
</feature>
<dbReference type="Proteomes" id="UP000000763">
    <property type="component" value="Chromosome 7"/>
</dbReference>
<evidence type="ECO:0000313" key="2">
    <source>
        <dbReference type="EMBL" id="BAC21450.1"/>
    </source>
</evidence>
<sequence>MAAAFGRRSPLCSLGYHEARSPVTVDILPPIVAVRRSPSPSSMPTESLGEDQHLLSLSPSPPCSTAASPPLFAASRSPQVAARAAAAASPWRRAGLSRPCAPAASRLRPLGRQRVRHLGATSASHGAPLPSPVDSVHSVFILFYTLC</sequence>
<organism evidence="2 3">
    <name type="scientific">Oryza sativa subsp. japonica</name>
    <name type="common">Rice</name>
    <dbReference type="NCBI Taxonomy" id="39947"/>
    <lineage>
        <taxon>Eukaryota</taxon>
        <taxon>Viridiplantae</taxon>
        <taxon>Streptophyta</taxon>
        <taxon>Embryophyta</taxon>
        <taxon>Tracheophyta</taxon>
        <taxon>Spermatophyta</taxon>
        <taxon>Magnoliopsida</taxon>
        <taxon>Liliopsida</taxon>
        <taxon>Poales</taxon>
        <taxon>Poaceae</taxon>
        <taxon>BOP clade</taxon>
        <taxon>Oryzoideae</taxon>
        <taxon>Oryzeae</taxon>
        <taxon>Oryzinae</taxon>
        <taxon>Oryza</taxon>
        <taxon>Oryza sativa</taxon>
    </lineage>
</organism>
<evidence type="ECO:0000313" key="3">
    <source>
        <dbReference type="Proteomes" id="UP000000763"/>
    </source>
</evidence>
<reference evidence="3" key="2">
    <citation type="journal article" date="2008" name="Nucleic Acids Res.">
        <title>The rice annotation project database (RAP-DB): 2008 update.</title>
        <authorList>
            <consortium name="The rice annotation project (RAP)"/>
        </authorList>
    </citation>
    <scope>GENOME REANNOTATION</scope>
    <source>
        <strain evidence="3">cv. Nipponbare</strain>
    </source>
</reference>
<name>Q8H441_ORYSJ</name>
<reference evidence="3" key="1">
    <citation type="journal article" date="2005" name="Nature">
        <title>The map-based sequence of the rice genome.</title>
        <authorList>
            <consortium name="International rice genome sequencing project (IRGSP)"/>
            <person name="Matsumoto T."/>
            <person name="Wu J."/>
            <person name="Kanamori H."/>
            <person name="Katayose Y."/>
            <person name="Fujisawa M."/>
            <person name="Namiki N."/>
            <person name="Mizuno H."/>
            <person name="Yamamoto K."/>
            <person name="Antonio B.A."/>
            <person name="Baba T."/>
            <person name="Sakata K."/>
            <person name="Nagamura Y."/>
            <person name="Aoki H."/>
            <person name="Arikawa K."/>
            <person name="Arita K."/>
            <person name="Bito T."/>
            <person name="Chiden Y."/>
            <person name="Fujitsuka N."/>
            <person name="Fukunaka R."/>
            <person name="Hamada M."/>
            <person name="Harada C."/>
            <person name="Hayashi A."/>
            <person name="Hijishita S."/>
            <person name="Honda M."/>
            <person name="Hosokawa S."/>
            <person name="Ichikawa Y."/>
            <person name="Idonuma A."/>
            <person name="Iijima M."/>
            <person name="Ikeda M."/>
            <person name="Ikeno M."/>
            <person name="Ito K."/>
            <person name="Ito S."/>
            <person name="Ito T."/>
            <person name="Ito Y."/>
            <person name="Ito Y."/>
            <person name="Iwabuchi A."/>
            <person name="Kamiya K."/>
            <person name="Karasawa W."/>
            <person name="Kurita K."/>
            <person name="Katagiri S."/>
            <person name="Kikuta A."/>
            <person name="Kobayashi H."/>
            <person name="Kobayashi N."/>
            <person name="Machita K."/>
            <person name="Maehara T."/>
            <person name="Masukawa M."/>
            <person name="Mizubayashi T."/>
            <person name="Mukai Y."/>
            <person name="Nagasaki H."/>
            <person name="Nagata Y."/>
            <person name="Naito S."/>
            <person name="Nakashima M."/>
            <person name="Nakama Y."/>
            <person name="Nakamichi Y."/>
            <person name="Nakamura M."/>
            <person name="Meguro A."/>
            <person name="Negishi M."/>
            <person name="Ohta I."/>
            <person name="Ohta T."/>
            <person name="Okamoto M."/>
            <person name="Ono N."/>
            <person name="Saji S."/>
            <person name="Sakaguchi M."/>
            <person name="Sakai K."/>
            <person name="Shibata M."/>
            <person name="Shimokawa T."/>
            <person name="Song J."/>
            <person name="Takazaki Y."/>
            <person name="Terasawa K."/>
            <person name="Tsugane M."/>
            <person name="Tsuji K."/>
            <person name="Ueda S."/>
            <person name="Waki K."/>
            <person name="Yamagata H."/>
            <person name="Yamamoto M."/>
            <person name="Yamamoto S."/>
            <person name="Yamane H."/>
            <person name="Yoshiki S."/>
            <person name="Yoshihara R."/>
            <person name="Yukawa K."/>
            <person name="Zhong H."/>
            <person name="Yano M."/>
            <person name="Yuan Q."/>
            <person name="Ouyang S."/>
            <person name="Liu J."/>
            <person name="Jones K.M."/>
            <person name="Gansberger K."/>
            <person name="Moffat K."/>
            <person name="Hill J."/>
            <person name="Bera J."/>
            <person name="Fadrosh D."/>
            <person name="Jin S."/>
            <person name="Johri S."/>
            <person name="Kim M."/>
            <person name="Overton L."/>
            <person name="Reardon M."/>
            <person name="Tsitrin T."/>
            <person name="Vuong H."/>
            <person name="Weaver B."/>
            <person name="Ciecko A."/>
            <person name="Tallon L."/>
            <person name="Jackson J."/>
            <person name="Pai G."/>
            <person name="Aken S.V."/>
            <person name="Utterback T."/>
            <person name="Reidmuller S."/>
            <person name="Feldblyum T."/>
            <person name="Hsiao J."/>
            <person name="Zismann V."/>
            <person name="Iobst S."/>
            <person name="de Vazeille A.R."/>
            <person name="Buell C.R."/>
            <person name="Ying K."/>
            <person name="Li Y."/>
            <person name="Lu T."/>
            <person name="Huang Y."/>
            <person name="Zhao Q."/>
            <person name="Feng Q."/>
            <person name="Zhang L."/>
            <person name="Zhu J."/>
            <person name="Weng Q."/>
            <person name="Mu J."/>
            <person name="Lu Y."/>
            <person name="Fan D."/>
            <person name="Liu Y."/>
            <person name="Guan J."/>
            <person name="Zhang Y."/>
            <person name="Yu S."/>
            <person name="Liu X."/>
            <person name="Zhang Y."/>
            <person name="Hong G."/>
            <person name="Han B."/>
            <person name="Choisne N."/>
            <person name="Demange N."/>
            <person name="Orjeda G."/>
            <person name="Samain S."/>
            <person name="Cattolico L."/>
            <person name="Pelletier E."/>
            <person name="Couloux A."/>
            <person name="Segurens B."/>
            <person name="Wincker P."/>
            <person name="D'Hont A."/>
            <person name="Scarpelli C."/>
            <person name="Weissenbach J."/>
            <person name="Salanoubat M."/>
            <person name="Quetier F."/>
            <person name="Yu Y."/>
            <person name="Kim H.R."/>
            <person name="Rambo T."/>
            <person name="Currie J."/>
            <person name="Collura K."/>
            <person name="Luo M."/>
            <person name="Yang T."/>
            <person name="Ammiraju J.S.S."/>
            <person name="Engler F."/>
            <person name="Soderlund C."/>
            <person name="Wing R.A."/>
            <person name="Palmer L.E."/>
            <person name="de la Bastide M."/>
            <person name="Spiegel L."/>
            <person name="Nascimento L."/>
            <person name="Zutavern T."/>
            <person name="O'Shaughnessy A."/>
            <person name="Dike S."/>
            <person name="Dedhia N."/>
            <person name="Preston R."/>
            <person name="Balija V."/>
            <person name="McCombie W.R."/>
            <person name="Chow T."/>
            <person name="Chen H."/>
            <person name="Chung M."/>
            <person name="Chen C."/>
            <person name="Shaw J."/>
            <person name="Wu H."/>
            <person name="Hsiao K."/>
            <person name="Chao Y."/>
            <person name="Chu M."/>
            <person name="Cheng C."/>
            <person name="Hour A."/>
            <person name="Lee P."/>
            <person name="Lin S."/>
            <person name="Lin Y."/>
            <person name="Liou J."/>
            <person name="Liu S."/>
            <person name="Hsing Y."/>
            <person name="Raghuvanshi S."/>
            <person name="Mohanty A."/>
            <person name="Bharti A.K."/>
            <person name="Gaur A."/>
            <person name="Gupta V."/>
            <person name="Kumar D."/>
            <person name="Ravi V."/>
            <person name="Vij S."/>
            <person name="Kapur A."/>
            <person name="Khurana P."/>
            <person name="Khurana P."/>
            <person name="Khurana J.P."/>
            <person name="Tyagi A.K."/>
            <person name="Gaikwad K."/>
            <person name="Singh A."/>
            <person name="Dalal V."/>
            <person name="Srivastava S."/>
            <person name="Dixit A."/>
            <person name="Pal A.K."/>
            <person name="Ghazi I.A."/>
            <person name="Yadav M."/>
            <person name="Pandit A."/>
            <person name="Bhargava A."/>
            <person name="Sureshbabu K."/>
            <person name="Batra K."/>
            <person name="Sharma T.R."/>
            <person name="Mohapatra T."/>
            <person name="Singh N.K."/>
            <person name="Messing J."/>
            <person name="Nelson A.B."/>
            <person name="Fuks G."/>
            <person name="Kavchok S."/>
            <person name="Keizer G."/>
            <person name="Linton E."/>
            <person name="Llaca V."/>
            <person name="Song R."/>
            <person name="Tanyolac B."/>
            <person name="Young S."/>
            <person name="Ho-Il K."/>
            <person name="Hahn J.H."/>
            <person name="Sangsakoo G."/>
            <person name="Vanavichit A."/>
            <person name="de Mattos Luiz.A.T."/>
            <person name="Zimmer P.D."/>
            <person name="Malone G."/>
            <person name="Dellagostin O."/>
            <person name="de Oliveira A.C."/>
            <person name="Bevan M."/>
            <person name="Bancroft I."/>
            <person name="Minx P."/>
            <person name="Cordum H."/>
            <person name="Wilson R."/>
            <person name="Cheng Z."/>
            <person name="Jin W."/>
            <person name="Jiang J."/>
            <person name="Leong S.A."/>
            <person name="Iwama H."/>
            <person name="Gojobori T."/>
            <person name="Itoh T."/>
            <person name="Niimura Y."/>
            <person name="Fujii Y."/>
            <person name="Habara T."/>
            <person name="Sakai H."/>
            <person name="Sato Y."/>
            <person name="Wilson G."/>
            <person name="Kumar K."/>
            <person name="McCouch S."/>
            <person name="Juretic N."/>
            <person name="Hoen D."/>
            <person name="Wright S."/>
            <person name="Bruskiewich R."/>
            <person name="Bureau T."/>
            <person name="Miyao A."/>
            <person name="Hirochika H."/>
            <person name="Nishikawa T."/>
            <person name="Kadowaki K."/>
            <person name="Sugiura M."/>
            <person name="Burr B."/>
            <person name="Sasaki T."/>
        </authorList>
    </citation>
    <scope>NUCLEOTIDE SEQUENCE [LARGE SCALE GENOMIC DNA]</scope>
    <source>
        <strain evidence="3">cv. Nipponbare</strain>
    </source>
</reference>
<proteinExistence type="predicted"/>
<accession>Q8H441</accession>
<evidence type="ECO:0000256" key="1">
    <source>
        <dbReference type="SAM" id="MobiDB-lite"/>
    </source>
</evidence>
<protein>
    <submittedName>
        <fullName evidence="2">Uncharacterized protein</fullName>
    </submittedName>
</protein>
<gene>
    <name evidence="2" type="primary">P0407H12.126</name>
</gene>
<dbReference type="AlphaFoldDB" id="Q8H441"/>